<dbReference type="InterPro" id="IPR001867">
    <property type="entry name" value="OmpR/PhoB-type_DNA-bd"/>
</dbReference>
<dbReference type="SMART" id="SM01043">
    <property type="entry name" value="BTAD"/>
    <property type="match status" value="1"/>
</dbReference>
<dbReference type="AlphaFoldDB" id="A0A366E378"/>
<evidence type="ECO:0000256" key="3">
    <source>
        <dbReference type="ARBA" id="ARBA00023125"/>
    </source>
</evidence>
<feature type="DNA-binding region" description="OmpR/PhoB-type" evidence="5">
    <location>
        <begin position="1"/>
        <end position="68"/>
    </location>
</feature>
<dbReference type="Pfam" id="PF00486">
    <property type="entry name" value="Trans_reg_C"/>
    <property type="match status" value="1"/>
</dbReference>
<dbReference type="PROSITE" id="PS51755">
    <property type="entry name" value="OMPR_PHOB"/>
    <property type="match status" value="1"/>
</dbReference>
<dbReference type="InterPro" id="IPR036388">
    <property type="entry name" value="WH-like_DNA-bd_sf"/>
</dbReference>
<dbReference type="SUPFAM" id="SSF46894">
    <property type="entry name" value="C-terminal effector domain of the bipartite response regulators"/>
    <property type="match status" value="1"/>
</dbReference>
<comment type="similarity">
    <text evidence="1">Belongs to the AfsR/DnrI/RedD regulatory family.</text>
</comment>
<dbReference type="Gene3D" id="1.10.10.10">
    <property type="entry name" value="Winged helix-like DNA-binding domain superfamily/Winged helix DNA-binding domain"/>
    <property type="match status" value="1"/>
</dbReference>
<reference evidence="7 8" key="1">
    <citation type="submission" date="2018-06" db="EMBL/GenBank/DDBJ databases">
        <title>Genomic Encyclopedia of Type Strains, Phase IV (KMG-IV): sequencing the most valuable type-strain genomes for metagenomic binning, comparative biology and taxonomic classification.</title>
        <authorList>
            <person name="Goeker M."/>
        </authorList>
    </citation>
    <scope>NUCLEOTIDE SEQUENCE [LARGE SCALE GENOMIC DNA]</scope>
    <source>
        <strain evidence="7 8">DSM 44599</strain>
    </source>
</reference>
<gene>
    <name evidence="7" type="ORF">DFR74_101810</name>
</gene>
<dbReference type="Gene3D" id="1.25.40.10">
    <property type="entry name" value="Tetratricopeptide repeat domain"/>
    <property type="match status" value="1"/>
</dbReference>
<dbReference type="PANTHER" id="PTHR35807:SF1">
    <property type="entry name" value="TRANSCRIPTIONAL REGULATOR REDD"/>
    <property type="match status" value="1"/>
</dbReference>
<dbReference type="InterPro" id="IPR005158">
    <property type="entry name" value="BTAD"/>
</dbReference>
<keyword evidence="4" id="KW-0804">Transcription</keyword>
<dbReference type="GO" id="GO:0000160">
    <property type="term" value="P:phosphorelay signal transduction system"/>
    <property type="evidence" value="ECO:0007669"/>
    <property type="project" value="InterPro"/>
</dbReference>
<dbReference type="SUPFAM" id="SSF48452">
    <property type="entry name" value="TPR-like"/>
    <property type="match status" value="1"/>
</dbReference>
<name>A0A366E378_9NOCA</name>
<dbReference type="EMBL" id="QNRE01000001">
    <property type="protein sequence ID" value="RBO96793.1"/>
    <property type="molecule type" value="Genomic_DNA"/>
</dbReference>
<proteinExistence type="inferred from homology"/>
<dbReference type="Proteomes" id="UP000252586">
    <property type="component" value="Unassembled WGS sequence"/>
</dbReference>
<organism evidence="7 8">
    <name type="scientific">Nocardia puris</name>
    <dbReference type="NCBI Taxonomy" id="208602"/>
    <lineage>
        <taxon>Bacteria</taxon>
        <taxon>Bacillati</taxon>
        <taxon>Actinomycetota</taxon>
        <taxon>Actinomycetes</taxon>
        <taxon>Mycobacteriales</taxon>
        <taxon>Nocardiaceae</taxon>
        <taxon>Nocardia</taxon>
    </lineage>
</organism>
<dbReference type="PANTHER" id="PTHR35807">
    <property type="entry name" value="TRANSCRIPTIONAL REGULATOR REDD-RELATED"/>
    <property type="match status" value="1"/>
</dbReference>
<dbReference type="GO" id="GO:0006355">
    <property type="term" value="P:regulation of DNA-templated transcription"/>
    <property type="evidence" value="ECO:0007669"/>
    <property type="project" value="InterPro"/>
</dbReference>
<dbReference type="GO" id="GO:0003677">
    <property type="term" value="F:DNA binding"/>
    <property type="evidence" value="ECO:0007669"/>
    <property type="project" value="UniProtKB-UniRule"/>
</dbReference>
<feature type="domain" description="OmpR/PhoB-type" evidence="6">
    <location>
        <begin position="1"/>
        <end position="68"/>
    </location>
</feature>
<dbReference type="STRING" id="1210090.GCA_001613185_02957"/>
<keyword evidence="2" id="KW-0805">Transcription regulation</keyword>
<accession>A0A366E378</accession>
<dbReference type="SMART" id="SM00862">
    <property type="entry name" value="Trans_reg_C"/>
    <property type="match status" value="1"/>
</dbReference>
<evidence type="ECO:0000256" key="2">
    <source>
        <dbReference type="ARBA" id="ARBA00023015"/>
    </source>
</evidence>
<protein>
    <submittedName>
        <fullName evidence="7">DNA-binding SARP family transcriptional activator</fullName>
    </submittedName>
</protein>
<evidence type="ECO:0000256" key="5">
    <source>
        <dbReference type="PROSITE-ProRule" id="PRU01091"/>
    </source>
</evidence>
<evidence type="ECO:0000259" key="6">
    <source>
        <dbReference type="PROSITE" id="PS51755"/>
    </source>
</evidence>
<dbReference type="CDD" id="cd15831">
    <property type="entry name" value="BTAD"/>
    <property type="match status" value="1"/>
</dbReference>
<evidence type="ECO:0000313" key="7">
    <source>
        <dbReference type="EMBL" id="RBO96793.1"/>
    </source>
</evidence>
<dbReference type="InterPro" id="IPR011990">
    <property type="entry name" value="TPR-like_helical_dom_sf"/>
</dbReference>
<evidence type="ECO:0000313" key="8">
    <source>
        <dbReference type="Proteomes" id="UP000252586"/>
    </source>
</evidence>
<dbReference type="Pfam" id="PF03704">
    <property type="entry name" value="BTAD"/>
    <property type="match status" value="1"/>
</dbReference>
<sequence>MKLRILLALLVEGANGVVSVDELVTGLWDKPPKTAVCAVQVYVSQLRKHFASLPTLIETRDPGYVLHSTAQQSDLHRAELLRAQVNAAECRGNRSEASALLSQYLALWSGPAFADVRRTAHMTQLAAYFDEQRARALQRRISLDLVLGRHEALVPELVDLVARHTHWEKIGAYLMLALFRSGRAADALAVFTRIRNSLVTSHGIGPSHELRILQQMILRGDPDLADPALLAEPIGTGDGVLRARARVVLPHRPISRHHS</sequence>
<dbReference type="InterPro" id="IPR016032">
    <property type="entry name" value="Sig_transdc_resp-reg_C-effctor"/>
</dbReference>
<comment type="caution">
    <text evidence="7">The sequence shown here is derived from an EMBL/GenBank/DDBJ whole genome shotgun (WGS) entry which is preliminary data.</text>
</comment>
<keyword evidence="3 5" id="KW-0238">DNA-binding</keyword>
<keyword evidence="8" id="KW-1185">Reference proteome</keyword>
<dbReference type="InterPro" id="IPR051677">
    <property type="entry name" value="AfsR-DnrI-RedD_regulator"/>
</dbReference>
<evidence type="ECO:0000256" key="1">
    <source>
        <dbReference type="ARBA" id="ARBA00005820"/>
    </source>
</evidence>
<evidence type="ECO:0000256" key="4">
    <source>
        <dbReference type="ARBA" id="ARBA00023163"/>
    </source>
</evidence>